<evidence type="ECO:0000313" key="3">
    <source>
        <dbReference type="Proteomes" id="UP000028073"/>
    </source>
</evidence>
<comment type="caution">
    <text evidence="2">The sequence shown here is derived from an EMBL/GenBank/DDBJ whole genome shotgun (WGS) entry which is preliminary data.</text>
</comment>
<keyword evidence="3" id="KW-1185">Reference proteome</keyword>
<evidence type="ECO:0008006" key="4">
    <source>
        <dbReference type="Google" id="ProtNLM"/>
    </source>
</evidence>
<dbReference type="InterPro" id="IPR012106">
    <property type="entry name" value="Phage_Mu_Gp1"/>
</dbReference>
<feature type="compositionally biased region" description="Basic and acidic residues" evidence="1">
    <location>
        <begin position="312"/>
        <end position="325"/>
    </location>
</feature>
<evidence type="ECO:0000313" key="2">
    <source>
        <dbReference type="EMBL" id="KEQ19174.1"/>
    </source>
</evidence>
<dbReference type="PIRSF" id="PIRSF016624">
    <property type="entry name" value="Mu_prophg_I"/>
    <property type="match status" value="1"/>
</dbReference>
<reference evidence="2 3" key="1">
    <citation type="submission" date="2014-06" db="EMBL/GenBank/DDBJ databases">
        <title>Whole Genome Sequences of Three Symbiotic Endozoicomonas Bacteria.</title>
        <authorList>
            <person name="Neave M.J."/>
            <person name="Apprill A."/>
            <person name="Voolstra C.R."/>
        </authorList>
    </citation>
    <scope>NUCLEOTIDE SEQUENCE [LARGE SCALE GENOMIC DNA]</scope>
    <source>
        <strain evidence="2 3">DSM 25634</strain>
    </source>
</reference>
<dbReference type="Proteomes" id="UP000028073">
    <property type="component" value="Unassembled WGS sequence"/>
</dbReference>
<dbReference type="eggNOG" id="COG4388">
    <property type="taxonomic scope" value="Bacteria"/>
</dbReference>
<dbReference type="EMBL" id="JOKH01000001">
    <property type="protein sequence ID" value="KEQ19174.1"/>
    <property type="molecule type" value="Genomic_DNA"/>
</dbReference>
<dbReference type="AlphaFoldDB" id="A0A081NL51"/>
<name>A0A081NL51_9GAMM</name>
<gene>
    <name evidence="2" type="ORF">GZ78_04040</name>
</gene>
<protein>
    <recommendedName>
        <fullName evidence="4">Protease</fullName>
    </recommendedName>
</protein>
<dbReference type="Pfam" id="PF10123">
    <property type="entry name" value="Mu-like_Pro"/>
    <property type="match status" value="1"/>
</dbReference>
<evidence type="ECO:0000256" key="1">
    <source>
        <dbReference type="SAM" id="MobiDB-lite"/>
    </source>
</evidence>
<organism evidence="2 3">
    <name type="scientific">Endozoicomonas numazuensis</name>
    <dbReference type="NCBI Taxonomy" id="1137799"/>
    <lineage>
        <taxon>Bacteria</taxon>
        <taxon>Pseudomonadati</taxon>
        <taxon>Pseudomonadota</taxon>
        <taxon>Gammaproteobacteria</taxon>
        <taxon>Oceanospirillales</taxon>
        <taxon>Endozoicomonadaceae</taxon>
        <taxon>Endozoicomonas</taxon>
    </lineage>
</organism>
<proteinExistence type="predicted"/>
<accession>A0A081NL51</accession>
<sequence>MGLGILSGELNLSPDADGWAQLLPAGHFSAVDGRPFDVPGGQWFLDGEIADRLINQVRGLTNDRLIDYEHQTLKAEENGQPAIASGWFNADEMEWREGEGLYIKPRWTDKARDYIQSDEYRFLSAVFPYDKTTGAPVALKMAALVNYPGLDGLQKVSALKGQFQKNHKETAMEQWLKDLLARIGIEVSEDTVSTEQGQAALSAVKALKTKADSADTLTTEVAALKASAKTEGVNLSQYVPKAMYDDAVVEIASLKGSSAEQTVDQLVSDALKEGRAFKREEDYLKQFGNQQGEAALKAMLESRAPVAALKGKQTDELPDPKKQKNQDLNTDELAVLKATGISKEEFLKQRAAE</sequence>
<feature type="region of interest" description="Disordered" evidence="1">
    <location>
        <begin position="309"/>
        <end position="330"/>
    </location>
</feature>
<dbReference type="STRING" id="1137799.GZ78_04040"/>